<reference evidence="7 8" key="1">
    <citation type="submission" date="2024-09" db="EMBL/GenBank/DDBJ databases">
        <authorList>
            <person name="Sun Q."/>
            <person name="Mori K."/>
        </authorList>
    </citation>
    <scope>NUCLEOTIDE SEQUENCE [LARGE SCALE GENOMIC DNA]</scope>
    <source>
        <strain evidence="7 8">CECT 8064</strain>
    </source>
</reference>
<evidence type="ECO:0000256" key="1">
    <source>
        <dbReference type="ARBA" id="ARBA00022908"/>
    </source>
</evidence>
<organism evidence="7 8">
    <name type="scientific">Vibrio olivae</name>
    <dbReference type="NCBI Taxonomy" id="1243002"/>
    <lineage>
        <taxon>Bacteria</taxon>
        <taxon>Pseudomonadati</taxon>
        <taxon>Pseudomonadota</taxon>
        <taxon>Gammaproteobacteria</taxon>
        <taxon>Vibrionales</taxon>
        <taxon>Vibrionaceae</taxon>
        <taxon>Vibrio</taxon>
    </lineage>
</organism>
<keyword evidence="1" id="KW-0229">DNA integration</keyword>
<evidence type="ECO:0000256" key="4">
    <source>
        <dbReference type="PROSITE-ProRule" id="PRU01248"/>
    </source>
</evidence>
<dbReference type="InterPro" id="IPR002104">
    <property type="entry name" value="Integrase_catalytic"/>
</dbReference>
<protein>
    <submittedName>
        <fullName evidence="7">Tyrosine-type recombinase/integrase</fullName>
    </submittedName>
</protein>
<keyword evidence="8" id="KW-1185">Reference proteome</keyword>
<name>A0ABV5HH05_9VIBR</name>
<dbReference type="PANTHER" id="PTHR30349">
    <property type="entry name" value="PHAGE INTEGRASE-RELATED"/>
    <property type="match status" value="1"/>
</dbReference>
<dbReference type="EMBL" id="JBHMEP010000001">
    <property type="protein sequence ID" value="MFB9133493.1"/>
    <property type="molecule type" value="Genomic_DNA"/>
</dbReference>
<dbReference type="InterPro" id="IPR013762">
    <property type="entry name" value="Integrase-like_cat_sf"/>
</dbReference>
<keyword evidence="2 4" id="KW-0238">DNA-binding</keyword>
<dbReference type="Proteomes" id="UP001589645">
    <property type="component" value="Unassembled WGS sequence"/>
</dbReference>
<dbReference type="Pfam" id="PF00589">
    <property type="entry name" value="Phage_integrase"/>
    <property type="match status" value="1"/>
</dbReference>
<dbReference type="Gene3D" id="1.10.443.10">
    <property type="entry name" value="Intergrase catalytic core"/>
    <property type="match status" value="1"/>
</dbReference>
<dbReference type="Pfam" id="PF24624">
    <property type="entry name" value="Int_N"/>
    <property type="match status" value="1"/>
</dbReference>
<evidence type="ECO:0000259" key="6">
    <source>
        <dbReference type="PROSITE" id="PS51900"/>
    </source>
</evidence>
<evidence type="ECO:0000256" key="3">
    <source>
        <dbReference type="ARBA" id="ARBA00023172"/>
    </source>
</evidence>
<dbReference type="SUPFAM" id="SSF56349">
    <property type="entry name" value="DNA breaking-rejoining enzymes"/>
    <property type="match status" value="1"/>
</dbReference>
<feature type="domain" description="Tyr recombinase" evidence="5">
    <location>
        <begin position="159"/>
        <end position="318"/>
    </location>
</feature>
<sequence length="327" mass="37809">MSVKKDGENWLVDIRPAGRSGKRFRRKFTKKAEALAYEKHILATYHNKEWLGLPEDTRHLSELIELWWKKSGQFKRTSDNYMQKVQLMCRELGDPQANKITTKLLSDWLLIRLEKGHKPTTLKRLRTALSNVFSVLIETGDYSGENPVKGLKLPTMTHTEMTYLNEQQIRSLVDAVKNHEDLSKLVAICLATGSRWRETVTLKTTNLSPYRIRFTNTKTGKPRTVPISKELYEWIYPQKGTNLFTYDPQKELYRIMDKLELDLPKGQKVHVLRHTFASHFVMGGGDILTLRDILGHGDIKQTMTYAHLAPDHLNDAVKLNPMARLQL</sequence>
<dbReference type="InterPro" id="IPR011010">
    <property type="entry name" value="DNA_brk_join_enz"/>
</dbReference>
<dbReference type="Gene3D" id="1.10.150.130">
    <property type="match status" value="1"/>
</dbReference>
<gene>
    <name evidence="7" type="ORF">ACFFUV_00735</name>
</gene>
<feature type="domain" description="Core-binding (CB)" evidence="6">
    <location>
        <begin position="54"/>
        <end position="137"/>
    </location>
</feature>
<keyword evidence="3" id="KW-0233">DNA recombination</keyword>
<evidence type="ECO:0000256" key="2">
    <source>
        <dbReference type="ARBA" id="ARBA00023125"/>
    </source>
</evidence>
<evidence type="ECO:0000313" key="8">
    <source>
        <dbReference type="Proteomes" id="UP001589645"/>
    </source>
</evidence>
<evidence type="ECO:0000259" key="5">
    <source>
        <dbReference type="PROSITE" id="PS51898"/>
    </source>
</evidence>
<dbReference type="PROSITE" id="PS51898">
    <property type="entry name" value="TYR_RECOMBINASE"/>
    <property type="match status" value="1"/>
</dbReference>
<dbReference type="RefSeq" id="WP_390189013.1">
    <property type="nucleotide sequence ID" value="NZ_JBHMEP010000001.1"/>
</dbReference>
<accession>A0ABV5HH05</accession>
<proteinExistence type="predicted"/>
<evidence type="ECO:0000313" key="7">
    <source>
        <dbReference type="EMBL" id="MFB9133493.1"/>
    </source>
</evidence>
<dbReference type="InterPro" id="IPR050090">
    <property type="entry name" value="Tyrosine_recombinase_XerCD"/>
</dbReference>
<comment type="caution">
    <text evidence="7">The sequence shown here is derived from an EMBL/GenBank/DDBJ whole genome shotgun (WGS) entry which is preliminary data.</text>
</comment>
<dbReference type="InterPro" id="IPR044068">
    <property type="entry name" value="CB"/>
</dbReference>
<dbReference type="InterPro" id="IPR057084">
    <property type="entry name" value="Int_N"/>
</dbReference>
<dbReference type="PANTHER" id="PTHR30349:SF93">
    <property type="entry name" value="FELS-2 PROPHAGE PROTEIN"/>
    <property type="match status" value="1"/>
</dbReference>
<dbReference type="PROSITE" id="PS51900">
    <property type="entry name" value="CB"/>
    <property type="match status" value="1"/>
</dbReference>
<dbReference type="CDD" id="cd00796">
    <property type="entry name" value="INT_Rci_Hp1_C"/>
    <property type="match status" value="1"/>
</dbReference>
<dbReference type="InterPro" id="IPR010998">
    <property type="entry name" value="Integrase_recombinase_N"/>
</dbReference>